<dbReference type="OrthoDB" id="289038at2759"/>
<dbReference type="CDD" id="cd02659">
    <property type="entry name" value="peptidase_C19C"/>
    <property type="match status" value="1"/>
</dbReference>
<organism evidence="12 13">
    <name type="scientific">Araneus ventricosus</name>
    <name type="common">Orbweaver spider</name>
    <name type="synonym">Epeira ventricosa</name>
    <dbReference type="NCBI Taxonomy" id="182803"/>
    <lineage>
        <taxon>Eukaryota</taxon>
        <taxon>Metazoa</taxon>
        <taxon>Ecdysozoa</taxon>
        <taxon>Arthropoda</taxon>
        <taxon>Chelicerata</taxon>
        <taxon>Arachnida</taxon>
        <taxon>Araneae</taxon>
        <taxon>Araneomorphae</taxon>
        <taxon>Entelegynae</taxon>
        <taxon>Araneoidea</taxon>
        <taxon>Araneidae</taxon>
        <taxon>Araneus</taxon>
    </lineage>
</organism>
<reference evidence="12 13" key="1">
    <citation type="journal article" date="2019" name="Sci. Rep.">
        <title>Orb-weaving spider Araneus ventricosus genome elucidates the spidroin gene catalogue.</title>
        <authorList>
            <person name="Kono N."/>
            <person name="Nakamura H."/>
            <person name="Ohtoshi R."/>
            <person name="Moran D.A.P."/>
            <person name="Shinohara A."/>
            <person name="Yoshida Y."/>
            <person name="Fujiwara M."/>
            <person name="Mori M."/>
            <person name="Tomita M."/>
            <person name="Arakawa K."/>
        </authorList>
    </citation>
    <scope>NUCLEOTIDE SEQUENCE [LARGE SCALE GENOMIC DNA]</scope>
</reference>
<feature type="compositionally biased region" description="Basic residues" evidence="9">
    <location>
        <begin position="2048"/>
        <end position="2059"/>
    </location>
</feature>
<feature type="region of interest" description="Disordered" evidence="9">
    <location>
        <begin position="2562"/>
        <end position="2597"/>
    </location>
</feature>
<dbReference type="Pfam" id="PF00443">
    <property type="entry name" value="UCH"/>
    <property type="match status" value="1"/>
</dbReference>
<evidence type="ECO:0000259" key="11">
    <source>
        <dbReference type="PROSITE" id="PS50235"/>
    </source>
</evidence>
<evidence type="ECO:0000256" key="3">
    <source>
        <dbReference type="ARBA" id="ARBA00012759"/>
    </source>
</evidence>
<feature type="compositionally biased region" description="Acidic residues" evidence="9">
    <location>
        <begin position="2567"/>
        <end position="2585"/>
    </location>
</feature>
<proteinExistence type="inferred from homology"/>
<evidence type="ECO:0000256" key="2">
    <source>
        <dbReference type="ARBA" id="ARBA00009085"/>
    </source>
</evidence>
<dbReference type="InterPro" id="IPR028889">
    <property type="entry name" value="USP"/>
</dbReference>
<feature type="domain" description="UBA" evidence="10">
    <location>
        <begin position="52"/>
        <end position="94"/>
    </location>
</feature>
<protein>
    <recommendedName>
        <fullName evidence="3">ubiquitinyl hydrolase 1</fullName>
        <ecNumber evidence="3">3.4.19.12</ecNumber>
    </recommendedName>
</protein>
<evidence type="ECO:0000259" key="10">
    <source>
        <dbReference type="PROSITE" id="PS50030"/>
    </source>
</evidence>
<evidence type="ECO:0000256" key="5">
    <source>
        <dbReference type="ARBA" id="ARBA00022670"/>
    </source>
</evidence>
<dbReference type="EC" id="3.4.19.12" evidence="3"/>
<dbReference type="SUPFAM" id="SSF48371">
    <property type="entry name" value="ARM repeat"/>
    <property type="match status" value="1"/>
</dbReference>
<accession>A0A4Y2ETS4</accession>
<evidence type="ECO:0000256" key="8">
    <source>
        <dbReference type="ARBA" id="ARBA00022807"/>
    </source>
</evidence>
<dbReference type="PANTHER" id="PTHR24006">
    <property type="entry name" value="UBIQUITIN CARBOXYL-TERMINAL HYDROLASE"/>
    <property type="match status" value="1"/>
</dbReference>
<dbReference type="FunFam" id="3.90.70.10:FF:000022">
    <property type="entry name" value="Ubiquitin carboxyl-terminal hydrolase 24"/>
    <property type="match status" value="1"/>
</dbReference>
<name>A0A4Y2ETS4_ARAVE</name>
<evidence type="ECO:0000313" key="12">
    <source>
        <dbReference type="EMBL" id="GBM31426.1"/>
    </source>
</evidence>
<comment type="catalytic activity">
    <reaction evidence="1">
        <text>Thiol-dependent hydrolysis of ester, thioester, amide, peptide and isopeptide bonds formed by the C-terminal Gly of ubiquitin (a 76-residue protein attached to proteins as an intracellular targeting signal).</text>
        <dbReference type="EC" id="3.4.19.12"/>
    </reaction>
</comment>
<gene>
    <name evidence="12" type="primary">USP24_1</name>
    <name evidence="12" type="ORF">AVEN_98519_1</name>
</gene>
<dbReference type="InterPro" id="IPR018200">
    <property type="entry name" value="USP_CS"/>
</dbReference>
<dbReference type="GO" id="GO:0004843">
    <property type="term" value="F:cysteine-type deubiquitinase activity"/>
    <property type="evidence" value="ECO:0007669"/>
    <property type="project" value="UniProtKB-EC"/>
</dbReference>
<dbReference type="Pfam" id="PF12030">
    <property type="entry name" value="DUF3517"/>
    <property type="match status" value="1"/>
</dbReference>
<dbReference type="InterPro" id="IPR021905">
    <property type="entry name" value="DUF3517"/>
</dbReference>
<keyword evidence="8" id="KW-0788">Thiol protease</keyword>
<dbReference type="Proteomes" id="UP000499080">
    <property type="component" value="Unassembled WGS sequence"/>
</dbReference>
<keyword evidence="5" id="KW-0645">Protease</keyword>
<keyword evidence="4" id="KW-0597">Phosphoprotein</keyword>
<feature type="compositionally biased region" description="Low complexity" evidence="9">
    <location>
        <begin position="1354"/>
        <end position="1370"/>
    </location>
</feature>
<dbReference type="GO" id="GO:0006508">
    <property type="term" value="P:proteolysis"/>
    <property type="evidence" value="ECO:0007669"/>
    <property type="project" value="UniProtKB-KW"/>
</dbReference>
<dbReference type="Pfam" id="PF25010">
    <property type="entry name" value="ARM_UBP24_USP9X-Y"/>
    <property type="match status" value="1"/>
</dbReference>
<dbReference type="EMBL" id="BGPR01000683">
    <property type="protein sequence ID" value="GBM31426.1"/>
    <property type="molecule type" value="Genomic_DNA"/>
</dbReference>
<feature type="compositionally biased region" description="Low complexity" evidence="9">
    <location>
        <begin position="1132"/>
        <end position="1149"/>
    </location>
</feature>
<dbReference type="InterPro" id="IPR038765">
    <property type="entry name" value="Papain-like_cys_pep_sf"/>
</dbReference>
<dbReference type="InterPro" id="IPR050164">
    <property type="entry name" value="Peptidase_C19"/>
</dbReference>
<dbReference type="InterPro" id="IPR009060">
    <property type="entry name" value="UBA-like_sf"/>
</dbReference>
<evidence type="ECO:0000256" key="1">
    <source>
        <dbReference type="ARBA" id="ARBA00000707"/>
    </source>
</evidence>
<dbReference type="PROSITE" id="PS00973">
    <property type="entry name" value="USP_2"/>
    <property type="match status" value="1"/>
</dbReference>
<feature type="region of interest" description="Disordered" evidence="9">
    <location>
        <begin position="2023"/>
        <end position="2063"/>
    </location>
</feature>
<dbReference type="SUPFAM" id="SSF46934">
    <property type="entry name" value="UBA-like"/>
    <property type="match status" value="1"/>
</dbReference>
<keyword evidence="13" id="KW-1185">Reference proteome</keyword>
<dbReference type="InterPro" id="IPR001394">
    <property type="entry name" value="Peptidase_C19_UCH"/>
</dbReference>
<dbReference type="Pfam" id="PF22900">
    <property type="entry name" value="UCH_UBL1"/>
    <property type="match status" value="1"/>
</dbReference>
<dbReference type="SUPFAM" id="SSF54001">
    <property type="entry name" value="Cysteine proteinases"/>
    <property type="match status" value="1"/>
</dbReference>
<dbReference type="SMART" id="SM00165">
    <property type="entry name" value="UBA"/>
    <property type="match status" value="1"/>
</dbReference>
<evidence type="ECO:0000256" key="6">
    <source>
        <dbReference type="ARBA" id="ARBA00022786"/>
    </source>
</evidence>
<dbReference type="PROSITE" id="PS00972">
    <property type="entry name" value="USP_1"/>
    <property type="match status" value="1"/>
</dbReference>
<evidence type="ECO:0000256" key="4">
    <source>
        <dbReference type="ARBA" id="ARBA00022553"/>
    </source>
</evidence>
<feature type="region of interest" description="Disordered" evidence="9">
    <location>
        <begin position="1132"/>
        <end position="1157"/>
    </location>
</feature>
<dbReference type="PROSITE" id="PS50235">
    <property type="entry name" value="USP_3"/>
    <property type="match status" value="1"/>
</dbReference>
<dbReference type="GO" id="GO:0005634">
    <property type="term" value="C:nucleus"/>
    <property type="evidence" value="ECO:0007669"/>
    <property type="project" value="TreeGrafter"/>
</dbReference>
<comment type="caution">
    <text evidence="12">The sequence shown here is derived from an EMBL/GenBank/DDBJ whole genome shotgun (WGS) entry which is preliminary data.</text>
</comment>
<comment type="similarity">
    <text evidence="2">Belongs to the peptidase C19 family.</text>
</comment>
<dbReference type="InterPro" id="IPR016024">
    <property type="entry name" value="ARM-type_fold"/>
</dbReference>
<evidence type="ECO:0000256" key="7">
    <source>
        <dbReference type="ARBA" id="ARBA00022801"/>
    </source>
</evidence>
<evidence type="ECO:0000256" key="9">
    <source>
        <dbReference type="SAM" id="MobiDB-lite"/>
    </source>
</evidence>
<dbReference type="GO" id="GO:0005829">
    <property type="term" value="C:cytosol"/>
    <property type="evidence" value="ECO:0007669"/>
    <property type="project" value="TreeGrafter"/>
</dbReference>
<evidence type="ECO:0000313" key="13">
    <source>
        <dbReference type="Proteomes" id="UP000499080"/>
    </source>
</evidence>
<dbReference type="PROSITE" id="PS50030">
    <property type="entry name" value="UBA"/>
    <property type="match status" value="1"/>
</dbReference>
<dbReference type="Gene3D" id="3.90.70.10">
    <property type="entry name" value="Cysteine proteinases"/>
    <property type="match status" value="1"/>
</dbReference>
<feature type="region of interest" description="Disordered" evidence="9">
    <location>
        <begin position="1348"/>
        <end position="1370"/>
    </location>
</feature>
<dbReference type="PANTHER" id="PTHR24006:SF943">
    <property type="entry name" value="UBIQUITIN CARBOXYL-TERMINAL HYDROLASE PUF"/>
    <property type="match status" value="1"/>
</dbReference>
<dbReference type="InterPro" id="IPR055176">
    <property type="entry name" value="UBP24/USP9X/USP9Y_UBL"/>
</dbReference>
<sequence>MELLPLCRSFRGQLENDRCNNSDAEVGVLIATRRPLPKEVRIVNDERNDNDAMDHEENIATLLSMGFENIDDIKKSLRLGKNDINEAVSILTNEHSEYHLGTDEGLQDMSSSHAVSVAPPPYEPLCSSQTVQTNLTQSDECMEANVFPTTNLYELESRIFTDQWSIPFKKEESLGKCLISATQLAEEGLCEVNDSCRKFIEHVLPEAFKKLLTSGAVRNWGLDIQEGVRSMLHLLINLITARLKTDPVPESLLQVLEKAFDPESEFHIKNKHKTISSAHWLDSVFVPEQAYALSRNSIEPYGWLVDLINRFGQQGGFESIQLRFTGDITGTGMAALLSPLSKCAEFLNPSKVCQHLSPCMDIAVRYIKSLSDNDIKSKNVCSISDLLKSMKLLCLHLWPHQVALTNSLCLEVILRMLKCPHFNARMNGLKEVMKLIDDSSSMRSSKIAIDSDSLLNWLADNEILSIALEGNIDQVQYTDKIKVIVEFTGHRLSLDELTKIWRMQDGQNTQIVDNIHSIMSAASSKFNAEQFDHLLLLVQDSWENSTDQMKKRLLYFIGRIGKETNQGRASTKVVELLWDLAHASCIPMNIVELALQEHFSILCEVSHKDQIKKQYCVRCIEDIKKGVSVLPSLRLLHNICKNILKSGVYKQDRASLHELNKNHDIIKLVTTSLADCHKLGVEAANGALKPTTLVDGRYTHEDYVNEHLSFLQFILQDGAQYLIWVRAKEVWDALVTNPESCDRDKEVCYDWFTRCLQDLESDTQSSLFQSKLLRMEPAKLTYTGFLCFRTYFESVNAADHRLKRNSSGLNVEKLELNGIDFLWQVALSSEEHIANVAIEYLLEISYHALVPRLKKDVLSLHNRFINECYKRLESQSVALSSNAMVTAVSNATKTLTAISVFEVAASPTHKRSEKFQSICRLLQIAERYISSIEENHFSPRTILPHGTSFIGHPLLIKICVDSSKEEHLVVSHSNETLGSVKQRIAQYLHQNPMQVHLYQDDNAQIPKNREQQLMNQLNIRDGQVLIVKCVGGGMSTALTSQDSRSYSGYGSLTLLSDCATAGNHVSYFLDQEKVLPGVVMAAGGQVFEKLYLLSTHEDPRVTSQVRNLLHLIPTDPAILDALDSISAKKITEIPSPTTPKSSPRSSPKKFTVTSPTKERCESPKEVLKNLFDVSYQTSHFKLLYILEALSGKLMPVAQDTNTVQSAQMFGNDFLSAGGLTLVLKVLQKDSIPNDVDYDIRQGCYLTALAIARFLLCGETGLELSYLFGHHTVFSSGSKLSIIEYCTNTGISDDLSSAVKRLNAVKAIETIKCTDLLETLLNLVRLSWAAAAGNLLLVNCSLPIKEGTHSCMGRSRQSSTGSNASSGSDSGEGLVLQGGVCAQQQYVREKDVLLSVKALEFLITCIKMRTDVFSKFATVPCVSDFLIDIILCSSSPVVRQCALEEFSKLSTTMVNSSTTPRDFLIGVLLKARLPLWVQSSCIRGDSQRLLSQCTEYFELGCRLLHGLTDFDQKRLHVDPKQMIEDEIAWLQGFSPSTSAVLQSADSALMAGHFRYVKTLLTCDGVQKPEVGKVLIPDLLVNFLFPASLRISSGRNCSSISEDCAAKCKSFESRVAAYDVLVELATGCAENMENISKRILSMHHTLKPELAKEYEYEPLVAPRAPCGYVGLKNAGATCYMNSVIQQLYMQPGIKEAILSIDENEPNEDGLFYQFQMVFGHLIESRLQYHAPENFWKCFRLWGEPINVREQQDAFEFFTHLIDQIDEYLMKNGWDPVFKPKYEGVFSDQKICQGCPHRYEREETFMALNLPVKSQNLIDSLDQFVKGELLEGHNAYLCEKCHEKRNTIKRTCIKTLPSVLVIQLKRFDYDWEANRSLKFDDYFKFPWKLDMQPYTAEGIQERETMKSESDSDDQVVPGSTNVQKTGNCVYELAGVLVHSGQANAGHYYSYIKERRLDSGVNLPKWYKFNDITVEEFEMNDLTLEAECFGGTYKAKVRDSSNSYPEIRQRYWNAYMLFYERVEEAVRTPRTPRKTPNKFSFRKSEELSLNKTPKKQSPSHHRQRDSLTQLTQLVDRGERHGLFLEKMPARIQQVVQDENLRFMHNCDIYNDSYFLFIRKLLFANINLVHSPKFLNYAVNSLLPLSVNFLLNTYLRYKKRSSDTMNELVDFIAKVVNHCQEASNWFIEFLSTDTGLSYLKPFLLDCPCREVRQVFSRLVQKGISHFLLNDGEVTSPHLHTIILHLLEMLNHDVPDNCKSCSQYFWLLSSYAQLGHKTCSHLIQNNAFQKLLVFLLGPASANMSSSDTFPRRWTPLQTQEFGALHITMASLILSCDLTPYRTCELENYPERSSIFSASETFLPMPKEIQDALYGPGAPRYLQEIVSACREVSGSISVFTDMLVQCCFCNENFSVSIIRQIMLQYSSVPSNELKNLSYLLLEILVLEDSLQFKRVLIVIDGISSENEPSFDGMLAIIRANETNDSRRSYQGVKFLVSLSIKCPLVKDYLLQTPNKWQWAVNWLKKMMSEHNYWTPSNVSVSNEDSNTKTFQRTVSAQDTLAEATALLDGLESPDGPEDVDMDVDEKTEESEEGDKAEKSSTESKYIVNINQETIAKKKWLDP</sequence>
<dbReference type="InterPro" id="IPR015940">
    <property type="entry name" value="UBA"/>
</dbReference>
<dbReference type="InterPro" id="IPR056850">
    <property type="entry name" value="ARM_UBP34_24_USP9X_Y"/>
</dbReference>
<keyword evidence="6" id="KW-0833">Ubl conjugation pathway</keyword>
<feature type="domain" description="USP" evidence="11">
    <location>
        <begin position="1667"/>
        <end position="2018"/>
    </location>
</feature>
<dbReference type="GO" id="GO:0016579">
    <property type="term" value="P:protein deubiquitination"/>
    <property type="evidence" value="ECO:0007669"/>
    <property type="project" value="InterPro"/>
</dbReference>
<keyword evidence="7 12" id="KW-0378">Hydrolase</keyword>